<evidence type="ECO:0000313" key="4">
    <source>
        <dbReference type="Proteomes" id="UP001066276"/>
    </source>
</evidence>
<evidence type="ECO:0000256" key="1">
    <source>
        <dbReference type="PROSITE-ProRule" id="PRU00047"/>
    </source>
</evidence>
<keyword evidence="1" id="KW-0862">Zinc</keyword>
<dbReference type="EMBL" id="JANPWB010000014">
    <property type="protein sequence ID" value="KAJ1101246.1"/>
    <property type="molecule type" value="Genomic_DNA"/>
</dbReference>
<dbReference type="PANTHER" id="PTHR37984">
    <property type="entry name" value="PROTEIN CBG26694"/>
    <property type="match status" value="1"/>
</dbReference>
<gene>
    <name evidence="3" type="ORF">NDU88_006318</name>
</gene>
<dbReference type="GO" id="GO:0008270">
    <property type="term" value="F:zinc ion binding"/>
    <property type="evidence" value="ECO:0007669"/>
    <property type="project" value="UniProtKB-KW"/>
</dbReference>
<protein>
    <recommendedName>
        <fullName evidence="2">CCHC-type domain-containing protein</fullName>
    </recommendedName>
</protein>
<name>A0AAV7MD34_PLEWA</name>
<keyword evidence="1" id="KW-0863">Zinc-finger</keyword>
<dbReference type="Proteomes" id="UP001066276">
    <property type="component" value="Chromosome 10"/>
</dbReference>
<reference evidence="3" key="1">
    <citation type="journal article" date="2022" name="bioRxiv">
        <title>Sequencing and chromosome-scale assembly of the giantPleurodeles waltlgenome.</title>
        <authorList>
            <person name="Brown T."/>
            <person name="Elewa A."/>
            <person name="Iarovenko S."/>
            <person name="Subramanian E."/>
            <person name="Araus A.J."/>
            <person name="Petzold A."/>
            <person name="Susuki M."/>
            <person name="Suzuki K.-i.T."/>
            <person name="Hayashi T."/>
            <person name="Toyoda A."/>
            <person name="Oliveira C."/>
            <person name="Osipova E."/>
            <person name="Leigh N.D."/>
            <person name="Simon A."/>
            <person name="Yun M.H."/>
        </authorList>
    </citation>
    <scope>NUCLEOTIDE SEQUENCE</scope>
    <source>
        <strain evidence="3">20211129_DDA</strain>
        <tissue evidence="3">Liver</tissue>
    </source>
</reference>
<sequence>MDDVYKEAIKRLENRFAKEVNLVMVTYKYYTQPQSEYESIDEFVARLRDLSIKCRFGNMTEELICDQLIVQCKEKKIQERLWAAKDPTLMEAIGMAKVIEESQRCMRELNRRDKTSDVSLVNADCQSGNESEVSVIRRKEKRKHVLPAPRNKGDCARCGSTYHDSDSKKCFAGNKICRRCGRKGHFARVCREASKANKNVNFKVGALSDTDKSMFADRVLMVTSDLKGTGEDVL</sequence>
<dbReference type="PROSITE" id="PS50158">
    <property type="entry name" value="ZF_CCHC"/>
    <property type="match status" value="1"/>
</dbReference>
<keyword evidence="1" id="KW-0479">Metal-binding</keyword>
<dbReference type="InterPro" id="IPR036875">
    <property type="entry name" value="Znf_CCHC_sf"/>
</dbReference>
<dbReference type="InterPro" id="IPR050951">
    <property type="entry name" value="Retrovirus_Pol_polyprotein"/>
</dbReference>
<feature type="domain" description="CCHC-type" evidence="2">
    <location>
        <begin position="177"/>
        <end position="192"/>
    </location>
</feature>
<dbReference type="AlphaFoldDB" id="A0AAV7MD34"/>
<dbReference type="Gene3D" id="4.10.60.10">
    <property type="entry name" value="Zinc finger, CCHC-type"/>
    <property type="match status" value="1"/>
</dbReference>
<dbReference type="GO" id="GO:0003676">
    <property type="term" value="F:nucleic acid binding"/>
    <property type="evidence" value="ECO:0007669"/>
    <property type="project" value="InterPro"/>
</dbReference>
<accession>A0AAV7MD34</accession>
<dbReference type="SMART" id="SM00343">
    <property type="entry name" value="ZnF_C2HC"/>
    <property type="match status" value="1"/>
</dbReference>
<dbReference type="SUPFAM" id="SSF57756">
    <property type="entry name" value="Retrovirus zinc finger-like domains"/>
    <property type="match status" value="1"/>
</dbReference>
<evidence type="ECO:0000313" key="3">
    <source>
        <dbReference type="EMBL" id="KAJ1101246.1"/>
    </source>
</evidence>
<dbReference type="InterPro" id="IPR001878">
    <property type="entry name" value="Znf_CCHC"/>
</dbReference>
<keyword evidence="4" id="KW-1185">Reference proteome</keyword>
<dbReference type="PANTHER" id="PTHR37984:SF9">
    <property type="entry name" value="INTEGRASE CATALYTIC DOMAIN-CONTAINING PROTEIN"/>
    <property type="match status" value="1"/>
</dbReference>
<comment type="caution">
    <text evidence="3">The sequence shown here is derived from an EMBL/GenBank/DDBJ whole genome shotgun (WGS) entry which is preliminary data.</text>
</comment>
<evidence type="ECO:0000259" key="2">
    <source>
        <dbReference type="PROSITE" id="PS50158"/>
    </source>
</evidence>
<organism evidence="3 4">
    <name type="scientific">Pleurodeles waltl</name>
    <name type="common">Iberian ribbed newt</name>
    <dbReference type="NCBI Taxonomy" id="8319"/>
    <lineage>
        <taxon>Eukaryota</taxon>
        <taxon>Metazoa</taxon>
        <taxon>Chordata</taxon>
        <taxon>Craniata</taxon>
        <taxon>Vertebrata</taxon>
        <taxon>Euteleostomi</taxon>
        <taxon>Amphibia</taxon>
        <taxon>Batrachia</taxon>
        <taxon>Caudata</taxon>
        <taxon>Salamandroidea</taxon>
        <taxon>Salamandridae</taxon>
        <taxon>Pleurodelinae</taxon>
        <taxon>Pleurodeles</taxon>
    </lineage>
</organism>
<proteinExistence type="predicted"/>